<proteinExistence type="predicted"/>
<dbReference type="InterPro" id="IPR024731">
    <property type="entry name" value="NELL2-like_EGF"/>
</dbReference>
<evidence type="ECO:0000259" key="8">
    <source>
        <dbReference type="PROSITE" id="PS01186"/>
    </source>
</evidence>
<gene>
    <name evidence="9" type="ORF">WJX72_010836</name>
</gene>
<keyword evidence="3" id="KW-0245">EGF-like domain</keyword>
<dbReference type="SMART" id="SM00181">
    <property type="entry name" value="EGF"/>
    <property type="match status" value="3"/>
</dbReference>
<keyword evidence="5" id="KW-0677">Repeat</keyword>
<keyword evidence="2" id="KW-0964">Secreted</keyword>
<dbReference type="InterPro" id="IPR000742">
    <property type="entry name" value="EGF"/>
</dbReference>
<comment type="caution">
    <text evidence="9">The sequence shown here is derived from an EMBL/GenBank/DDBJ whole genome shotgun (WGS) entry which is preliminary data.</text>
</comment>
<dbReference type="EMBL" id="JALJOR010000002">
    <property type="protein sequence ID" value="KAK9824497.1"/>
    <property type="molecule type" value="Genomic_DNA"/>
</dbReference>
<evidence type="ECO:0000313" key="9">
    <source>
        <dbReference type="EMBL" id="KAK9824497.1"/>
    </source>
</evidence>
<dbReference type="InterPro" id="IPR026823">
    <property type="entry name" value="cEGF"/>
</dbReference>
<dbReference type="AlphaFoldDB" id="A0AAW1QSR4"/>
<comment type="subcellular location">
    <subcellularLocation>
        <location evidence="1">Secreted</location>
    </subcellularLocation>
</comment>
<keyword evidence="10" id="KW-1185">Reference proteome</keyword>
<evidence type="ECO:0000256" key="1">
    <source>
        <dbReference type="ARBA" id="ARBA00004613"/>
    </source>
</evidence>
<evidence type="ECO:0000256" key="5">
    <source>
        <dbReference type="ARBA" id="ARBA00022737"/>
    </source>
</evidence>
<dbReference type="Gene3D" id="2.10.25.10">
    <property type="entry name" value="Laminin"/>
    <property type="match status" value="2"/>
</dbReference>
<accession>A0AAW1QSR4</accession>
<dbReference type="PANTHER" id="PTHR24039">
    <property type="entry name" value="FIBRILLIN-RELATED"/>
    <property type="match status" value="1"/>
</dbReference>
<feature type="domain" description="EGF-like" evidence="8">
    <location>
        <begin position="397"/>
        <end position="411"/>
    </location>
</feature>
<dbReference type="Pfam" id="PF12662">
    <property type="entry name" value="cEGF"/>
    <property type="match status" value="1"/>
</dbReference>
<keyword evidence="4" id="KW-0732">Signal</keyword>
<evidence type="ECO:0000256" key="2">
    <source>
        <dbReference type="ARBA" id="ARBA00022525"/>
    </source>
</evidence>
<keyword evidence="6" id="KW-1015">Disulfide bond</keyword>
<evidence type="ECO:0000256" key="6">
    <source>
        <dbReference type="ARBA" id="ARBA00023157"/>
    </source>
</evidence>
<evidence type="ECO:0000256" key="4">
    <source>
        <dbReference type="ARBA" id="ARBA00022729"/>
    </source>
</evidence>
<evidence type="ECO:0000256" key="3">
    <source>
        <dbReference type="ARBA" id="ARBA00022536"/>
    </source>
</evidence>
<dbReference type="PROSITE" id="PS01186">
    <property type="entry name" value="EGF_2"/>
    <property type="match status" value="1"/>
</dbReference>
<dbReference type="Pfam" id="PF12947">
    <property type="entry name" value="EGF_3"/>
    <property type="match status" value="1"/>
</dbReference>
<dbReference type="GO" id="GO:0005576">
    <property type="term" value="C:extracellular region"/>
    <property type="evidence" value="ECO:0007669"/>
    <property type="project" value="UniProtKB-SubCell"/>
</dbReference>
<evidence type="ECO:0000256" key="7">
    <source>
        <dbReference type="ARBA" id="ARBA00023180"/>
    </source>
</evidence>
<keyword evidence="7" id="KW-0325">Glycoprotein</keyword>
<organism evidence="9 10">
    <name type="scientific">[Myrmecia] bisecta</name>
    <dbReference type="NCBI Taxonomy" id="41462"/>
    <lineage>
        <taxon>Eukaryota</taxon>
        <taxon>Viridiplantae</taxon>
        <taxon>Chlorophyta</taxon>
        <taxon>core chlorophytes</taxon>
        <taxon>Trebouxiophyceae</taxon>
        <taxon>Trebouxiales</taxon>
        <taxon>Trebouxiaceae</taxon>
        <taxon>Myrmecia</taxon>
    </lineage>
</organism>
<reference evidence="9 10" key="1">
    <citation type="journal article" date="2024" name="Nat. Commun.">
        <title>Phylogenomics reveals the evolutionary origins of lichenization in chlorophyte algae.</title>
        <authorList>
            <person name="Puginier C."/>
            <person name="Libourel C."/>
            <person name="Otte J."/>
            <person name="Skaloud P."/>
            <person name="Haon M."/>
            <person name="Grisel S."/>
            <person name="Petersen M."/>
            <person name="Berrin J.G."/>
            <person name="Delaux P.M."/>
            <person name="Dal Grande F."/>
            <person name="Keller J."/>
        </authorList>
    </citation>
    <scope>NUCLEOTIDE SEQUENCE [LARGE SCALE GENOMIC DNA]</scope>
    <source>
        <strain evidence="9 10">SAG 2043</strain>
    </source>
</reference>
<sequence length="425" mass="43358">MPPCSCQGSKQDLLPARNCAGTGLNANGHCDTNVTSAGVPIGVCSSGTCGCATAPGPVLVFDLQRDKETCYSKCLTNNGGCDPLATCSHNPTTLAITCECPATHYGDGKQAGTGCTARNCKVNNGNCGTTILGNIFGGTPISTCSGPTRNATCSCLEGWVVAPGGQCVDRNECSADLVANFCAYDADCYNTNPYNPTPELSAGVGTPLTSPVTLDLYIPDGSYDCVCKPGFYGDGKVSGTGCTDFDECAAVDVISPPFGAQISYLWSTVFRHNCGANSQCGYDIPSGAANGTCVDACTEAASGSPGGGPNCQLDRSHCTHEFYPPGPILAIPSGGPLTCECNDAYWLDLTKFGSGPGLYADGQACTARACNKNNGFCGNATTEGTCAPGTSGNLKVCTCKPGYRLMPGGACEDINECLDPGLSIP</sequence>
<protein>
    <recommendedName>
        <fullName evidence="8">EGF-like domain-containing protein</fullName>
    </recommendedName>
</protein>
<name>A0AAW1QSR4_9CHLO</name>
<evidence type="ECO:0000313" key="10">
    <source>
        <dbReference type="Proteomes" id="UP001489004"/>
    </source>
</evidence>
<dbReference type="Proteomes" id="UP001489004">
    <property type="component" value="Unassembled WGS sequence"/>
</dbReference>